<gene>
    <name evidence="5" type="ORF">BKE38_20620</name>
</gene>
<dbReference type="GO" id="GO:0043565">
    <property type="term" value="F:sequence-specific DNA binding"/>
    <property type="evidence" value="ECO:0007669"/>
    <property type="project" value="InterPro"/>
</dbReference>
<evidence type="ECO:0000259" key="4">
    <source>
        <dbReference type="PROSITE" id="PS50949"/>
    </source>
</evidence>
<keyword evidence="2" id="KW-0238">DNA-binding</keyword>
<keyword evidence="1" id="KW-0805">Transcription regulation</keyword>
<protein>
    <recommendedName>
        <fullName evidence="4">HTH gntR-type domain-containing protein</fullName>
    </recommendedName>
</protein>
<accession>A0A1V2GY84</accession>
<name>A0A1V2GY84_9PROT</name>
<dbReference type="InterPro" id="IPR000524">
    <property type="entry name" value="Tscrpt_reg_HTH_GntR"/>
</dbReference>
<dbReference type="PRINTS" id="PR00033">
    <property type="entry name" value="HTHASNC"/>
</dbReference>
<dbReference type="EMBL" id="MLCO01000224">
    <property type="protein sequence ID" value="ONG49559.1"/>
    <property type="molecule type" value="Genomic_DNA"/>
</dbReference>
<organism evidence="5 6">
    <name type="scientific">Teichococcus deserti</name>
    <dbReference type="NCBI Taxonomy" id="1817963"/>
    <lineage>
        <taxon>Bacteria</taxon>
        <taxon>Pseudomonadati</taxon>
        <taxon>Pseudomonadota</taxon>
        <taxon>Alphaproteobacteria</taxon>
        <taxon>Acetobacterales</taxon>
        <taxon>Roseomonadaceae</taxon>
        <taxon>Roseomonas</taxon>
    </lineage>
</organism>
<sequence>MSSAPALAAFASDDLLSVADRAYRRLRDAIVDGSLAGGARVSERSLALQLGISAQPVREALRRLEAEGMVITSPRRGTLVAEFGPERLAEMGLVRIALEGAAAALAARRATPADIAALRQQLREMAPATAARDIVTLAAANERFHDLVDGIAGNSLVGRSLQAIRAYDHFGRLRALRSSPREPAIALREHAGIVAAIRRGAPKQAEARMRAHVERSLVASSILRADGTSDPIKPEETQR</sequence>
<dbReference type="RefSeq" id="WP_076959185.1">
    <property type="nucleotide sequence ID" value="NZ_MLCO01000224.1"/>
</dbReference>
<dbReference type="Gene3D" id="1.10.10.10">
    <property type="entry name" value="Winged helix-like DNA-binding domain superfamily/Winged helix DNA-binding domain"/>
    <property type="match status" value="1"/>
</dbReference>
<evidence type="ECO:0000256" key="3">
    <source>
        <dbReference type="ARBA" id="ARBA00023163"/>
    </source>
</evidence>
<dbReference type="AlphaFoldDB" id="A0A1V2GY84"/>
<dbReference type="SMART" id="SM00895">
    <property type="entry name" value="FCD"/>
    <property type="match status" value="1"/>
</dbReference>
<dbReference type="InterPro" id="IPR011711">
    <property type="entry name" value="GntR_C"/>
</dbReference>
<dbReference type="PRINTS" id="PR00035">
    <property type="entry name" value="HTHGNTR"/>
</dbReference>
<keyword evidence="6" id="KW-1185">Reference proteome</keyword>
<dbReference type="SUPFAM" id="SSF48008">
    <property type="entry name" value="GntR ligand-binding domain-like"/>
    <property type="match status" value="1"/>
</dbReference>
<comment type="caution">
    <text evidence="5">The sequence shown here is derived from an EMBL/GenBank/DDBJ whole genome shotgun (WGS) entry which is preliminary data.</text>
</comment>
<reference evidence="5 6" key="1">
    <citation type="submission" date="2016-10" db="EMBL/GenBank/DDBJ databases">
        <title>Draft Genome sequence of Roseomonas sp. strain M3.</title>
        <authorList>
            <person name="Subhash Y."/>
            <person name="Lee S."/>
        </authorList>
    </citation>
    <scope>NUCLEOTIDE SEQUENCE [LARGE SCALE GENOMIC DNA]</scope>
    <source>
        <strain evidence="5 6">M3</strain>
    </source>
</reference>
<dbReference type="Pfam" id="PF07729">
    <property type="entry name" value="FCD"/>
    <property type="match status" value="1"/>
</dbReference>
<dbReference type="Proteomes" id="UP000188879">
    <property type="component" value="Unassembled WGS sequence"/>
</dbReference>
<dbReference type="SMART" id="SM00345">
    <property type="entry name" value="HTH_GNTR"/>
    <property type="match status" value="1"/>
</dbReference>
<dbReference type="PANTHER" id="PTHR43537">
    <property type="entry name" value="TRANSCRIPTIONAL REGULATOR, GNTR FAMILY"/>
    <property type="match status" value="1"/>
</dbReference>
<evidence type="ECO:0000256" key="1">
    <source>
        <dbReference type="ARBA" id="ARBA00023015"/>
    </source>
</evidence>
<dbReference type="Gene3D" id="1.20.120.530">
    <property type="entry name" value="GntR ligand-binding domain-like"/>
    <property type="match status" value="1"/>
</dbReference>
<proteinExistence type="predicted"/>
<dbReference type="Pfam" id="PF00392">
    <property type="entry name" value="GntR"/>
    <property type="match status" value="1"/>
</dbReference>
<dbReference type="PROSITE" id="PS50949">
    <property type="entry name" value="HTH_GNTR"/>
    <property type="match status" value="1"/>
</dbReference>
<keyword evidence="3" id="KW-0804">Transcription</keyword>
<feature type="domain" description="HTH gntR-type" evidence="4">
    <location>
        <begin position="16"/>
        <end position="83"/>
    </location>
</feature>
<dbReference type="InterPro" id="IPR036388">
    <property type="entry name" value="WH-like_DNA-bd_sf"/>
</dbReference>
<evidence type="ECO:0000313" key="6">
    <source>
        <dbReference type="Proteomes" id="UP000188879"/>
    </source>
</evidence>
<dbReference type="PANTHER" id="PTHR43537:SF49">
    <property type="entry name" value="TRANSCRIPTIONAL REGULATORY PROTEIN"/>
    <property type="match status" value="1"/>
</dbReference>
<dbReference type="SUPFAM" id="SSF46785">
    <property type="entry name" value="Winged helix' DNA-binding domain"/>
    <property type="match status" value="1"/>
</dbReference>
<dbReference type="InterPro" id="IPR000485">
    <property type="entry name" value="AsnC-type_HTH_dom"/>
</dbReference>
<evidence type="ECO:0000313" key="5">
    <source>
        <dbReference type="EMBL" id="ONG49559.1"/>
    </source>
</evidence>
<evidence type="ECO:0000256" key="2">
    <source>
        <dbReference type="ARBA" id="ARBA00023125"/>
    </source>
</evidence>
<dbReference type="InterPro" id="IPR008920">
    <property type="entry name" value="TF_FadR/GntR_C"/>
</dbReference>
<dbReference type="CDD" id="cd07377">
    <property type="entry name" value="WHTH_GntR"/>
    <property type="match status" value="1"/>
</dbReference>
<dbReference type="GO" id="GO:0003700">
    <property type="term" value="F:DNA-binding transcription factor activity"/>
    <property type="evidence" value="ECO:0007669"/>
    <property type="project" value="InterPro"/>
</dbReference>
<dbReference type="InterPro" id="IPR036390">
    <property type="entry name" value="WH_DNA-bd_sf"/>
</dbReference>